<proteinExistence type="inferred from homology"/>
<dbReference type="PRINTS" id="PR00080">
    <property type="entry name" value="SDRFAMILY"/>
</dbReference>
<accession>A0ABX8B3P0</accession>
<gene>
    <name evidence="2" type="ORF">J8C05_12300</name>
</gene>
<dbReference type="InterPro" id="IPR002347">
    <property type="entry name" value="SDR_fam"/>
</dbReference>
<keyword evidence="3" id="KW-1185">Reference proteome</keyword>
<dbReference type="NCBIfam" id="NF005559">
    <property type="entry name" value="PRK07231.1"/>
    <property type="match status" value="1"/>
</dbReference>
<dbReference type="CDD" id="cd05233">
    <property type="entry name" value="SDR_c"/>
    <property type="match status" value="1"/>
</dbReference>
<dbReference type="Pfam" id="PF13561">
    <property type="entry name" value="adh_short_C2"/>
    <property type="match status" value="1"/>
</dbReference>
<dbReference type="EMBL" id="CP072643">
    <property type="protein sequence ID" value="QUV95607.1"/>
    <property type="molecule type" value="Genomic_DNA"/>
</dbReference>
<name>A0ABX8B3P0_9BACT</name>
<reference evidence="2 3" key="1">
    <citation type="submission" date="2021-03" db="EMBL/GenBank/DDBJ databases">
        <title>Genomic and phenotypic characterization of Chloracidobacterium isolates provides evidence for multiple species.</title>
        <authorList>
            <person name="Saini M.K."/>
            <person name="Costas A.M.G."/>
            <person name="Tank M."/>
            <person name="Bryant D.A."/>
        </authorList>
    </citation>
    <scope>NUCLEOTIDE SEQUENCE [LARGE SCALE GENOMIC DNA]</scope>
    <source>
        <strain evidence="2 3">N</strain>
    </source>
</reference>
<organism evidence="2 3">
    <name type="scientific">Chloracidobacterium sp. N</name>
    <dbReference type="NCBI Taxonomy" id="2821540"/>
    <lineage>
        <taxon>Bacteria</taxon>
        <taxon>Pseudomonadati</taxon>
        <taxon>Acidobacteriota</taxon>
        <taxon>Terriglobia</taxon>
        <taxon>Terriglobales</taxon>
        <taxon>Acidobacteriaceae</taxon>
        <taxon>Chloracidobacterium</taxon>
        <taxon>Chloracidobacterium aggregatum</taxon>
    </lineage>
</organism>
<dbReference type="PANTHER" id="PTHR43943:SF2">
    <property type="entry name" value="DEHYDROGENASE_REDUCTASE 4"/>
    <property type="match status" value="1"/>
</dbReference>
<evidence type="ECO:0000256" key="1">
    <source>
        <dbReference type="ARBA" id="ARBA00006484"/>
    </source>
</evidence>
<dbReference type="SUPFAM" id="SSF51735">
    <property type="entry name" value="NAD(P)-binding Rossmann-fold domains"/>
    <property type="match status" value="1"/>
</dbReference>
<evidence type="ECO:0000313" key="3">
    <source>
        <dbReference type="Proteomes" id="UP000677668"/>
    </source>
</evidence>
<sequence length="259" mass="27930">MALNDISLAGKVAIVTGGGRGIGKSITKHFVAAGANVVIASRKLEVLQATAAELSDMPGRIHCVGCHVGRKEDIENLVAETERVFGPVDILVNNSVTNIGQGPSLDVTDEMLDKMVDVNVKSVLRLIRLTVPKMIERGTGGSIINVVSISGIQPQYQGLLYSFTKAGLIMMTRNWAQEFSPHGVRVNALAPGLVRTDFSEFYWKNEDLMRRLKATQPIPRIGEPDDIGFAALFLASDKASYMTGQVLTVDGGALIQRVL</sequence>
<dbReference type="InterPro" id="IPR036291">
    <property type="entry name" value="NAD(P)-bd_dom_sf"/>
</dbReference>
<dbReference type="PANTHER" id="PTHR43943">
    <property type="entry name" value="DEHYDROGENASE/REDUCTASE (SDR FAMILY) MEMBER 4"/>
    <property type="match status" value="1"/>
</dbReference>
<dbReference type="Gene3D" id="3.40.50.720">
    <property type="entry name" value="NAD(P)-binding Rossmann-like Domain"/>
    <property type="match status" value="1"/>
</dbReference>
<evidence type="ECO:0000313" key="2">
    <source>
        <dbReference type="EMBL" id="QUV95607.1"/>
    </source>
</evidence>
<protein>
    <submittedName>
        <fullName evidence="2">SDR family oxidoreductase</fullName>
    </submittedName>
</protein>
<comment type="similarity">
    <text evidence="1">Belongs to the short-chain dehydrogenases/reductases (SDR) family.</text>
</comment>
<dbReference type="PRINTS" id="PR00081">
    <property type="entry name" value="GDHRDH"/>
</dbReference>
<dbReference type="Proteomes" id="UP000677668">
    <property type="component" value="Chromosome 2"/>
</dbReference>
<dbReference type="RefSeq" id="WP_041569983.1">
    <property type="nucleotide sequence ID" value="NZ_CP072643.1"/>
</dbReference>